<organism evidence="3 4">
    <name type="scientific">Actinopolymorpha rutila</name>
    <dbReference type="NCBI Taxonomy" id="446787"/>
    <lineage>
        <taxon>Bacteria</taxon>
        <taxon>Bacillati</taxon>
        <taxon>Actinomycetota</taxon>
        <taxon>Actinomycetes</taxon>
        <taxon>Propionibacteriales</taxon>
        <taxon>Actinopolymorphaceae</taxon>
        <taxon>Actinopolymorpha</taxon>
    </lineage>
</organism>
<evidence type="ECO:0000259" key="2">
    <source>
        <dbReference type="PROSITE" id="PS51819"/>
    </source>
</evidence>
<proteinExistence type="predicted"/>
<comment type="caution">
    <text evidence="3">The sequence shown here is derived from an EMBL/GenBank/DDBJ whole genome shotgun (WGS) entry which is preliminary data.</text>
</comment>
<dbReference type="Gene3D" id="3.30.720.120">
    <property type="match status" value="1"/>
</dbReference>
<feature type="compositionally biased region" description="Gly residues" evidence="1">
    <location>
        <begin position="215"/>
        <end position="231"/>
    </location>
</feature>
<reference evidence="3 4" key="1">
    <citation type="submission" date="2020-07" db="EMBL/GenBank/DDBJ databases">
        <title>Sequencing the genomes of 1000 actinobacteria strains.</title>
        <authorList>
            <person name="Klenk H.-P."/>
        </authorList>
    </citation>
    <scope>NUCLEOTIDE SEQUENCE [LARGE SCALE GENOMIC DNA]</scope>
    <source>
        <strain evidence="3 4">DSM 18448</strain>
    </source>
</reference>
<dbReference type="PROSITE" id="PS51819">
    <property type="entry name" value="VOC"/>
    <property type="match status" value="1"/>
</dbReference>
<dbReference type="EMBL" id="JACBZH010000001">
    <property type="protein sequence ID" value="NYH91978.1"/>
    <property type="molecule type" value="Genomic_DNA"/>
</dbReference>
<dbReference type="SUPFAM" id="SSF54593">
    <property type="entry name" value="Glyoxalase/Bleomycin resistance protein/Dihydroxybiphenyl dioxygenase"/>
    <property type="match status" value="1"/>
</dbReference>
<dbReference type="InterPro" id="IPR023393">
    <property type="entry name" value="START-like_dom_sf"/>
</dbReference>
<dbReference type="Proteomes" id="UP000579605">
    <property type="component" value="Unassembled WGS sequence"/>
</dbReference>
<feature type="region of interest" description="Disordered" evidence="1">
    <location>
        <begin position="215"/>
        <end position="243"/>
    </location>
</feature>
<evidence type="ECO:0000313" key="4">
    <source>
        <dbReference type="Proteomes" id="UP000579605"/>
    </source>
</evidence>
<protein>
    <submittedName>
        <fullName evidence="3">Putative glyoxalase superfamily protein PhnB</fullName>
    </submittedName>
</protein>
<keyword evidence="4" id="KW-1185">Reference proteome</keyword>
<sequence>MSRMSAQAFVEVDVDRFTAFAVFTEEIDLWWVRGPINHFDSSRLAELRMEPGVGGRVLEIYDESTGDVLETQRITVWEPGARLVLRGSVQDTETDVLFEPTATGGTRVRVSQYLRPGGDPATVGFGWANMLRTYLAWSRRRDTAPRTPREIGRLGLALYYEDPVAAARWLHEVFGLGSWDVDRAPEEGERPGWIDLHVGDSLVMLFRQESTVGRSGAGDGVDGGAVGGGAVDSGAVDSGAREPRRTHVPWVHVDDLDAHFAHARDHGARIVTGIGSHAVRSYVAEDLEGHQWVFVQARPTMR</sequence>
<dbReference type="AlphaFoldDB" id="A0A852ZJA5"/>
<dbReference type="InterPro" id="IPR029068">
    <property type="entry name" value="Glyas_Bleomycin-R_OHBP_Dase"/>
</dbReference>
<dbReference type="InterPro" id="IPR037523">
    <property type="entry name" value="VOC_core"/>
</dbReference>
<dbReference type="InterPro" id="IPR004360">
    <property type="entry name" value="Glyas_Fos-R_dOase_dom"/>
</dbReference>
<dbReference type="SUPFAM" id="SSF55961">
    <property type="entry name" value="Bet v1-like"/>
    <property type="match status" value="1"/>
</dbReference>
<evidence type="ECO:0000256" key="1">
    <source>
        <dbReference type="SAM" id="MobiDB-lite"/>
    </source>
</evidence>
<name>A0A852ZJA5_9ACTN</name>
<dbReference type="Gene3D" id="3.30.530.20">
    <property type="match status" value="1"/>
</dbReference>
<feature type="domain" description="VOC" evidence="2">
    <location>
        <begin position="152"/>
        <end position="297"/>
    </location>
</feature>
<evidence type="ECO:0000313" key="3">
    <source>
        <dbReference type="EMBL" id="NYH91978.1"/>
    </source>
</evidence>
<accession>A0A852ZJA5</accession>
<dbReference type="Pfam" id="PF00903">
    <property type="entry name" value="Glyoxalase"/>
    <property type="match status" value="1"/>
</dbReference>
<gene>
    <name evidence="3" type="ORF">F4554_004616</name>
</gene>
<dbReference type="Gene3D" id="3.30.720.110">
    <property type="match status" value="1"/>
</dbReference>